<evidence type="ECO:0000256" key="19">
    <source>
        <dbReference type="ARBA" id="ARBA00047370"/>
    </source>
</evidence>
<comment type="catalytic activity">
    <reaction evidence="20">
        <text>GTP + H2O = GDP + phosphate + H(+)</text>
        <dbReference type="Rhea" id="RHEA:19669"/>
        <dbReference type="ChEBI" id="CHEBI:15377"/>
        <dbReference type="ChEBI" id="CHEBI:15378"/>
        <dbReference type="ChEBI" id="CHEBI:37565"/>
        <dbReference type="ChEBI" id="CHEBI:43474"/>
        <dbReference type="ChEBI" id="CHEBI:58189"/>
    </reaction>
</comment>
<dbReference type="GO" id="GO:0003968">
    <property type="term" value="F:RNA-directed RNA polymerase activity"/>
    <property type="evidence" value="ECO:0007669"/>
    <property type="project" value="UniProtKB-KW"/>
</dbReference>
<evidence type="ECO:0000256" key="1">
    <source>
        <dbReference type="ARBA" id="ARBA00004328"/>
    </source>
</evidence>
<dbReference type="InterPro" id="IPR014023">
    <property type="entry name" value="Mononeg_RNA_pol_cat"/>
</dbReference>
<keyword evidence="3 22" id="KW-0696">RNA-directed RNA polymerase</keyword>
<dbReference type="GO" id="GO:0004482">
    <property type="term" value="F:mRNA 5'-cap (guanine-N7-)-methyltransferase activity"/>
    <property type="evidence" value="ECO:0007669"/>
    <property type="project" value="InterPro"/>
</dbReference>
<keyword evidence="6" id="KW-0949">S-adenosyl-L-methionine</keyword>
<reference evidence="22 23" key="1">
    <citation type="journal article" date="2016" name="Nature">
        <title>Redefining the invertebrate RNA virosphere.</title>
        <authorList>
            <person name="Shi M."/>
            <person name="Lin X.D."/>
            <person name="Tian J.H."/>
            <person name="Chen L.J."/>
            <person name="Chen X."/>
            <person name="Li C.X."/>
            <person name="Qin X.C."/>
            <person name="Li J."/>
            <person name="Cao J.P."/>
            <person name="Eden J.S."/>
            <person name="Buchmann J."/>
            <person name="Wang W."/>
            <person name="Xu J."/>
            <person name="Holmes E.C."/>
            <person name="Zhang Y.Z."/>
        </authorList>
    </citation>
    <scope>NUCLEOTIDE SEQUENCE [LARGE SCALE GENOMIC DNA]</scope>
    <source>
        <strain evidence="22 23">QTM19395</strain>
    </source>
</reference>
<protein>
    <recommendedName>
        <fullName evidence="2">RNA-directed RNA polymerase</fullName>
        <ecNumber evidence="2">2.7.7.48</ecNumber>
    </recommendedName>
    <alternativeName>
        <fullName evidence="17">Replicase</fullName>
    </alternativeName>
    <alternativeName>
        <fullName evidence="16">Transcriptase</fullName>
    </alternativeName>
</protein>
<dbReference type="GO" id="GO:0044423">
    <property type="term" value="C:virion component"/>
    <property type="evidence" value="ECO:0007669"/>
    <property type="project" value="UniProtKB-KW"/>
</dbReference>
<evidence type="ECO:0000256" key="14">
    <source>
        <dbReference type="ARBA" id="ARBA00024494"/>
    </source>
</evidence>
<dbReference type="GO" id="GO:0005524">
    <property type="term" value="F:ATP binding"/>
    <property type="evidence" value="ECO:0007669"/>
    <property type="project" value="UniProtKB-KW"/>
</dbReference>
<feature type="domain" description="RdRp catalytic" evidence="21">
    <location>
        <begin position="492"/>
        <end position="657"/>
    </location>
</feature>
<dbReference type="InterPro" id="IPR026890">
    <property type="entry name" value="Mononeg_mRNAcap"/>
</dbReference>
<proteinExistence type="predicted"/>
<evidence type="ECO:0000313" key="23">
    <source>
        <dbReference type="Proteomes" id="UP000280614"/>
    </source>
</evidence>
<dbReference type="Proteomes" id="UP000280614">
    <property type="component" value="Segment"/>
</dbReference>
<dbReference type="EMBL" id="KX884420">
    <property type="protein sequence ID" value="APG78703.1"/>
    <property type="molecule type" value="Genomic_RNA"/>
</dbReference>
<keyword evidence="10" id="KW-0946">Virion</keyword>
<evidence type="ECO:0000256" key="16">
    <source>
        <dbReference type="ARBA" id="ARBA00030436"/>
    </source>
</evidence>
<evidence type="ECO:0000256" key="13">
    <source>
        <dbReference type="ARBA" id="ARBA00023268"/>
    </source>
</evidence>
<comment type="catalytic activity">
    <reaction evidence="18">
        <text>a 5'-end (5'-triphosphoguanosine)-adenylyl-adenylyl-cytidylyl-adenosine in mRNA + S-adenosyl-L-methionine = a 5'-end (5'-triphosphoguanosine)-(2'-O-methyladenylyl)-adenylyl-cytidylyl-adenosine in mRNA + S-adenosyl-L-homocysteine + H(+)</text>
        <dbReference type="Rhea" id="RHEA:65380"/>
        <dbReference type="Rhea" id="RHEA-COMP:16797"/>
        <dbReference type="Rhea" id="RHEA-COMP:16801"/>
        <dbReference type="ChEBI" id="CHEBI:15378"/>
        <dbReference type="ChEBI" id="CHEBI:57856"/>
        <dbReference type="ChEBI" id="CHEBI:59789"/>
        <dbReference type="ChEBI" id="CHEBI:156482"/>
        <dbReference type="ChEBI" id="CHEBI:156484"/>
    </reaction>
</comment>
<evidence type="ECO:0000256" key="8">
    <source>
        <dbReference type="ARBA" id="ARBA00022741"/>
    </source>
</evidence>
<dbReference type="Pfam" id="PF14314">
    <property type="entry name" value="Methyltrans_Mon_2nd"/>
    <property type="match status" value="1"/>
</dbReference>
<comment type="catalytic activity">
    <reaction evidence="15">
        <text>a 5'-end (5'-triphosphoguanosine)-(2'-O-methyladenylyl)-adenylyl-cytidylyl-adenosine in mRNA + S-adenosyl-L-methionine = a 5'-end (N(7)-methyl 5'-triphosphoguanosine)-(2'-O-methyladenylyl)-adenylyl-cytidylyl-adenosine in mRNA + S-adenosyl-L-homocysteine</text>
        <dbReference type="Rhea" id="RHEA:65440"/>
        <dbReference type="Rhea" id="RHEA-COMP:16798"/>
        <dbReference type="Rhea" id="RHEA-COMP:16801"/>
        <dbReference type="ChEBI" id="CHEBI:57856"/>
        <dbReference type="ChEBI" id="CHEBI:59789"/>
        <dbReference type="ChEBI" id="CHEBI:156482"/>
        <dbReference type="ChEBI" id="CHEBI:156483"/>
    </reaction>
</comment>
<keyword evidence="12" id="KW-0506">mRNA capping</keyword>
<evidence type="ECO:0000256" key="5">
    <source>
        <dbReference type="ARBA" id="ARBA00022679"/>
    </source>
</evidence>
<keyword evidence="13" id="KW-0511">Multifunctional enzyme</keyword>
<evidence type="ECO:0000256" key="12">
    <source>
        <dbReference type="ARBA" id="ARBA00023042"/>
    </source>
</evidence>
<evidence type="ECO:0000256" key="9">
    <source>
        <dbReference type="ARBA" id="ARBA00022840"/>
    </source>
</evidence>
<evidence type="ECO:0000313" key="22">
    <source>
        <dbReference type="EMBL" id="APG78703.1"/>
    </source>
</evidence>
<dbReference type="Pfam" id="PF14318">
    <property type="entry name" value="Mononeg_mRNAcap"/>
    <property type="match status" value="1"/>
</dbReference>
<evidence type="ECO:0000259" key="21">
    <source>
        <dbReference type="PROSITE" id="PS50526"/>
    </source>
</evidence>
<organism evidence="22 23">
    <name type="scientific">Hubei rhabdo-like virus 8</name>
    <dbReference type="NCBI Taxonomy" id="1923192"/>
    <lineage>
        <taxon>Viruses</taxon>
        <taxon>Riboviria</taxon>
        <taxon>Orthornavirae</taxon>
        <taxon>Negarnaviricota</taxon>
        <taxon>Haploviricotina</taxon>
        <taxon>Monjiviricetes</taxon>
        <taxon>Mononegavirales</taxon>
        <taxon>Artoviridae</taxon>
        <taxon>Peropuvirus</taxon>
        <taxon>Peropuvirus dentati</taxon>
    </lineage>
</organism>
<evidence type="ECO:0000256" key="17">
    <source>
        <dbReference type="ARBA" id="ARBA00031012"/>
    </source>
</evidence>
<keyword evidence="9" id="KW-0067">ATP-binding</keyword>
<evidence type="ECO:0000256" key="7">
    <source>
        <dbReference type="ARBA" id="ARBA00022695"/>
    </source>
</evidence>
<name>A0A1L3KMV9_9MONO</name>
<evidence type="ECO:0000256" key="2">
    <source>
        <dbReference type="ARBA" id="ARBA00012494"/>
    </source>
</evidence>
<keyword evidence="8" id="KW-0547">Nucleotide-binding</keyword>
<comment type="catalytic activity">
    <reaction evidence="19">
        <text>a 5'-end (5'-triphosphoguanosine)-adenylyl-adenylyl-cytidylyl-adenosine in mRNA + 2 S-adenosyl-L-methionine = a 5'-end (N(7)-methyl 5'-triphosphoguanosine)-(2'-O-methyladenylyl)-adenylyl-cytidylyl-adenosine in mRNA + 2 S-adenosyl-L-homocysteine + H(+)</text>
        <dbReference type="Rhea" id="RHEA:65376"/>
        <dbReference type="Rhea" id="RHEA-COMP:16797"/>
        <dbReference type="Rhea" id="RHEA-COMP:16798"/>
        <dbReference type="ChEBI" id="CHEBI:15378"/>
        <dbReference type="ChEBI" id="CHEBI:57856"/>
        <dbReference type="ChEBI" id="CHEBI:59789"/>
        <dbReference type="ChEBI" id="CHEBI:156483"/>
        <dbReference type="ChEBI" id="CHEBI:156484"/>
        <dbReference type="EC" id="2.1.1.375"/>
    </reaction>
</comment>
<keyword evidence="11" id="KW-0693">Viral RNA replication</keyword>
<evidence type="ECO:0000256" key="3">
    <source>
        <dbReference type="ARBA" id="ARBA00022484"/>
    </source>
</evidence>
<evidence type="ECO:0000256" key="6">
    <source>
        <dbReference type="ARBA" id="ARBA00022691"/>
    </source>
</evidence>
<dbReference type="GeneID" id="65099202"/>
<dbReference type="InterPro" id="IPR039530">
    <property type="entry name" value="L_methyltransferase_rhabdo"/>
</dbReference>
<keyword evidence="4" id="KW-0507">mRNA processing</keyword>
<evidence type="ECO:0000256" key="20">
    <source>
        <dbReference type="ARBA" id="ARBA00048548"/>
    </source>
</evidence>
<dbReference type="PROSITE" id="PS50526">
    <property type="entry name" value="RDRP_SSRNA_NEG_NONSEG"/>
    <property type="match status" value="1"/>
</dbReference>
<keyword evidence="7" id="KW-0548">Nucleotidyltransferase</keyword>
<evidence type="ECO:0000256" key="4">
    <source>
        <dbReference type="ARBA" id="ARBA00022664"/>
    </source>
</evidence>
<dbReference type="EC" id="2.7.7.48" evidence="2"/>
<comment type="catalytic activity">
    <reaction evidence="14">
        <text>a 5'-end triphospho-adenylyl-adenylyl-cytidylyl-adenosine in mRNA + GDP + H(+) = a 5'-end (5'-triphosphoguanosine)-adenylyl-adenylyl-cytidylyl-adenosine in mRNA + diphosphate</text>
        <dbReference type="Rhea" id="RHEA:65436"/>
        <dbReference type="Rhea" id="RHEA-COMP:16797"/>
        <dbReference type="Rhea" id="RHEA-COMP:16799"/>
        <dbReference type="ChEBI" id="CHEBI:15378"/>
        <dbReference type="ChEBI" id="CHEBI:33019"/>
        <dbReference type="ChEBI" id="CHEBI:58189"/>
        <dbReference type="ChEBI" id="CHEBI:156484"/>
        <dbReference type="ChEBI" id="CHEBI:156503"/>
        <dbReference type="EC" id="2.7.7.88"/>
    </reaction>
</comment>
<accession>A0A1L3KMV9</accession>
<dbReference type="Pfam" id="PF00946">
    <property type="entry name" value="Mononeg_RNA_pol"/>
    <property type="match status" value="1"/>
</dbReference>
<dbReference type="RefSeq" id="YP_010084247.1">
    <property type="nucleotide sequence ID" value="NC_055113.1"/>
</dbReference>
<comment type="subcellular location">
    <subcellularLocation>
        <location evidence="1">Virion</location>
    </subcellularLocation>
</comment>
<evidence type="ECO:0000256" key="10">
    <source>
        <dbReference type="ARBA" id="ARBA00022844"/>
    </source>
</evidence>
<keyword evidence="5" id="KW-0808">Transferase</keyword>
<sequence length="2089" mass="240997">MIRQYEELCQQHLFITSELCRLQLTALGREMPNFIMDDHLKYIERLKTDQIYRELFIKRMKVLQIHAELKDWSLSPSMKRELNSLPGVIVDKDWLLVPLLNNGPTIISYGMFLNVLDKIEAQFTTYLTALLYDTHESLSDINYMDLYLKFDYILEEGYRTHGNDFTDLLKSLEGIIVGFILSKLPPATNDTTYGTSMRLEFQKKRPSQIIVWDQLIEVLENVYCKYGDRILPYLYQLYTHEKLHFFPMVTSTLGIAKMKDFGTKITPVNNAIVVKAAGMFVVEYIYGYHAKYKFLPPVQLGTISNAQILEYYVQQKLPTKKAALKLPLEDWAELRFSKHVDFLYHADISDWLDDKSTAPYYDQVFHKYAPDVRKIYGGRGKGEMPTNRMILKLLANENIDVKLYFQIVENLKEIPEAWRTIVLVAKEMERKLYARMFSILTLECRMMASVCEKNLADSILPYFDEQTMTDSGSEVKSKIDLLTTMIPPPHHKWVSLNMDFEQWNYTIRDYAVAPLCNVLNSLFGVEHYHSIQWIFRDGILVSGDPYLPINHPEFLTAYKGHLGGNQGIFQKLWTILTICLIKMTMLSFPYQYKQLGAGDNQILLVCLRDDTTIHDKIITIQQHLEAIFFGAGMKLNQSECWFSDQLFLYQRKGYLKGVPCPLVLKMASRASSGIADVDCGFEAIVSTSTNAGITINEVSPSVLIGYIFALLENQMATSLSYPWTRLKELTETQRVIFYMLPADMGYPSNLPLMNYLYSGHKDTTADVLALLKIIWDMYPSYRSDIASALTMEVGYLDDESRCQLLESPHALNIKSPPSMIALIKRHVEEFLRTSGFVKNQTLRTMFSQDVKSQKLELMKALMTLNPLNTEVCHTLVNESAFGQIESFMSKFNSITSIVKLTGKNRIAEGEESFSNMVMRVDTELISFIIRKLKKPQFYSDDFIQSIAYGFYPQYLDYCSIHSLNPRCTFSLRLYLIIYTYDLPPIQLEGSYVPSAIELLRIPPLMDLALKDQSFFIIPSNKLPRNRALLEVQRGPLRRYLGSRTKDTITHIRLNRTESKSLDISMRSLANVYAWFIESHQPANIINIPKQLLLQRLPKLEPILTAFSAGSMGGCLQHRFSHVSTVMGAYFNGPPMITTHYDISTNTARKLNPVDGDRMIFYQALLLHLYNLLRFCEPVNHQVQVIVDIDCCAPLLNAIPYNSPLDPFPVPHYDLNEVQILDDKYLSDITPFSKSLDLLTLARSSYIPGDDGLVAPLVLRLIQIYHNTRIGRFASSLELSEDTVTTSVFNVTLLRRISLQAFFRMFVAVATVNKTIGNKSSMKRLLMELKSLRLYAKSSFHYAVLKDFLYALVMADRLPDLLTYANCYNSWNGASDLSSLIEVFLIACIKGIDEILYTDVDVFIPITIDLKKTTESMLQQWIKRLNIGPYRPLRDFESQSAECILHHLNSFSSRFHFRFVYTIDHALQVARSWLRQHPLNELITHRSGDTVSYSDLTSGTTNEIMIKTTSTIIYDQQIYQSLLPTISNIVQMTQSYVDLLADGFNWKSTCSRSARKLLDIEQFIHHLVTPPELIITLAEGHGGFLSTLLHLYPSARGIYNSLLPVDNVPLALVGKYYPSLTICQHNIHTRINEHHNFCPNNGDLTNQSTWMFIHQQIITYQYIHRWITLDLPLKAPNRLQILQYLNTYITLWMPDVIIIKTSLMELLPELFITVLSNHVHYAVKFLLKPPNSRLSSLECYLVCCNYSSTIINERCPSVVDYVDQLLKQLSAHPTNRQMETWLKGIQIEESTPWCFNRYQCLIKEMYFNHSMMCSISILEALWQLYEHRESHFVHNDSLMSQLLSMKTAVGFRNQQTVEQYLIGLFSLIYITNSDNEEISKRSPYIVFDPLRTLKLWQYLKHPTSNTDRTFTKDIIQLLSYLSSDVRDVSPDHLLSNVWFLWKMYLISYPPLTHRPLLISLLEDMDSTLKCRTILLYQNPIYEVELLTMLIEFIDHSATQLMLPDYTLLIYRSTLGSLLGYLKLSKKYVITSTNIIQICGVEELKSQTYVGAISQYICCVARYGTQIDIIPRSLLYERSCNNFQFLFFSKH</sequence>
<dbReference type="KEGG" id="vg:65099202"/>
<evidence type="ECO:0000256" key="11">
    <source>
        <dbReference type="ARBA" id="ARBA00022953"/>
    </source>
</evidence>
<keyword evidence="23" id="KW-1185">Reference proteome</keyword>
<evidence type="ECO:0000256" key="15">
    <source>
        <dbReference type="ARBA" id="ARBA00024499"/>
    </source>
</evidence>
<evidence type="ECO:0000256" key="18">
    <source>
        <dbReference type="ARBA" id="ARBA00047332"/>
    </source>
</evidence>